<keyword evidence="4" id="KW-1185">Reference proteome</keyword>
<feature type="signal peptide" evidence="2">
    <location>
        <begin position="1"/>
        <end position="18"/>
    </location>
</feature>
<organism evidence="3 4">
    <name type="scientific">Alkalimonas mucilaginosa</name>
    <dbReference type="NCBI Taxonomy" id="3057676"/>
    <lineage>
        <taxon>Bacteria</taxon>
        <taxon>Pseudomonadati</taxon>
        <taxon>Pseudomonadota</taxon>
        <taxon>Gammaproteobacteria</taxon>
        <taxon>Alkalimonas</taxon>
    </lineage>
</organism>
<name>A0ABU7JDF9_9GAMM</name>
<protein>
    <recommendedName>
        <fullName evidence="5">Lipoprotein</fullName>
    </recommendedName>
</protein>
<sequence length="199" mass="22618">MQCLLRVSLQLVTFALIAACANYPLGMTEDEWNRLSPQQQLDARERQALLNQAEHARRAEAARHKAEQEREEQQRYQAMLANAGPGDIVQCVLQNGEGYYGSSWHPAEPVGFSLLRDYTQTVSFAEQGRPTRSITTELTYNGANIRVCRLNNRDCSNVAATQNQLRNGISQNIQVNRAIRGTLYCDIPNHDRVRYRPQQ</sequence>
<reference evidence="3 4" key="1">
    <citation type="submission" date="2023-06" db="EMBL/GenBank/DDBJ databases">
        <title>Alkalimonas sp., MEB004 an alkaliphilic bacterium isolated from Lonar Lake, India.</title>
        <authorList>
            <person name="Joshi A."/>
            <person name="Thite S."/>
        </authorList>
    </citation>
    <scope>NUCLEOTIDE SEQUENCE [LARGE SCALE GENOMIC DNA]</scope>
    <source>
        <strain evidence="3 4">MEB004</strain>
    </source>
</reference>
<evidence type="ECO:0008006" key="5">
    <source>
        <dbReference type="Google" id="ProtNLM"/>
    </source>
</evidence>
<dbReference type="RefSeq" id="WP_330087077.1">
    <property type="nucleotide sequence ID" value="NZ_JAUGZK010000003.1"/>
</dbReference>
<evidence type="ECO:0000313" key="3">
    <source>
        <dbReference type="EMBL" id="MEE2023726.1"/>
    </source>
</evidence>
<dbReference type="PROSITE" id="PS51257">
    <property type="entry name" value="PROKAR_LIPOPROTEIN"/>
    <property type="match status" value="1"/>
</dbReference>
<accession>A0ABU7JDF9</accession>
<evidence type="ECO:0000313" key="4">
    <source>
        <dbReference type="Proteomes" id="UP001339167"/>
    </source>
</evidence>
<dbReference type="EMBL" id="JAUGZK010000003">
    <property type="protein sequence ID" value="MEE2023726.1"/>
    <property type="molecule type" value="Genomic_DNA"/>
</dbReference>
<proteinExistence type="predicted"/>
<evidence type="ECO:0000256" key="1">
    <source>
        <dbReference type="SAM" id="Coils"/>
    </source>
</evidence>
<keyword evidence="2" id="KW-0732">Signal</keyword>
<feature type="coiled-coil region" evidence="1">
    <location>
        <begin position="49"/>
        <end position="79"/>
    </location>
</feature>
<evidence type="ECO:0000256" key="2">
    <source>
        <dbReference type="SAM" id="SignalP"/>
    </source>
</evidence>
<gene>
    <name evidence="3" type="ORF">QWF21_05660</name>
</gene>
<dbReference type="Proteomes" id="UP001339167">
    <property type="component" value="Unassembled WGS sequence"/>
</dbReference>
<feature type="chain" id="PRO_5045648327" description="Lipoprotein" evidence="2">
    <location>
        <begin position="19"/>
        <end position="199"/>
    </location>
</feature>
<keyword evidence="1" id="KW-0175">Coiled coil</keyword>
<comment type="caution">
    <text evidence="3">The sequence shown here is derived from an EMBL/GenBank/DDBJ whole genome shotgun (WGS) entry which is preliminary data.</text>
</comment>